<dbReference type="Proteomes" id="UP000266272">
    <property type="component" value="Unassembled WGS sequence"/>
</dbReference>
<name>A0A395NN96_TRIAR</name>
<feature type="transmembrane region" description="Helical" evidence="2">
    <location>
        <begin position="295"/>
        <end position="313"/>
    </location>
</feature>
<dbReference type="PANTHER" id="PTHR34414">
    <property type="entry name" value="HET DOMAIN-CONTAINING PROTEIN-RELATED"/>
    <property type="match status" value="1"/>
</dbReference>
<dbReference type="STRING" id="490622.A0A395NN96"/>
<feature type="compositionally biased region" description="Polar residues" evidence="1">
    <location>
        <begin position="18"/>
        <end position="33"/>
    </location>
</feature>
<keyword evidence="2" id="KW-0812">Transmembrane</keyword>
<keyword evidence="4" id="KW-1185">Reference proteome</keyword>
<reference evidence="3 4" key="1">
    <citation type="journal article" date="2018" name="PLoS Pathog.">
        <title>Evolution of structural diversity of trichothecenes, a family of toxins produced by plant pathogenic and entomopathogenic fungi.</title>
        <authorList>
            <person name="Proctor R.H."/>
            <person name="McCormick S.P."/>
            <person name="Kim H.S."/>
            <person name="Cardoza R.E."/>
            <person name="Stanley A.M."/>
            <person name="Lindo L."/>
            <person name="Kelly A."/>
            <person name="Brown D.W."/>
            <person name="Lee T."/>
            <person name="Vaughan M.M."/>
            <person name="Alexander N.J."/>
            <person name="Busman M."/>
            <person name="Gutierrez S."/>
        </authorList>
    </citation>
    <scope>NUCLEOTIDE SEQUENCE [LARGE SCALE GENOMIC DNA]</scope>
    <source>
        <strain evidence="3 4">IBT 40837</strain>
    </source>
</reference>
<feature type="transmembrane region" description="Helical" evidence="2">
    <location>
        <begin position="320"/>
        <end position="343"/>
    </location>
</feature>
<accession>A0A395NN96</accession>
<gene>
    <name evidence="3" type="ORF">TARUN_4676</name>
</gene>
<dbReference type="EMBL" id="PXOA01000276">
    <property type="protein sequence ID" value="RFU77550.1"/>
    <property type="molecule type" value="Genomic_DNA"/>
</dbReference>
<protein>
    <submittedName>
        <fullName evidence="3">Uncharacterized protein</fullName>
    </submittedName>
</protein>
<proteinExistence type="predicted"/>
<keyword evidence="2" id="KW-0472">Membrane</keyword>
<evidence type="ECO:0000256" key="2">
    <source>
        <dbReference type="SAM" id="Phobius"/>
    </source>
</evidence>
<dbReference type="InterPro" id="IPR046536">
    <property type="entry name" value="DUF6601"/>
</dbReference>
<dbReference type="AlphaFoldDB" id="A0A395NN96"/>
<feature type="region of interest" description="Disordered" evidence="1">
    <location>
        <begin position="1"/>
        <end position="48"/>
    </location>
</feature>
<keyword evidence="2" id="KW-1133">Transmembrane helix</keyword>
<evidence type="ECO:0000256" key="1">
    <source>
        <dbReference type="SAM" id="MobiDB-lite"/>
    </source>
</evidence>
<evidence type="ECO:0000313" key="3">
    <source>
        <dbReference type="EMBL" id="RFU77550.1"/>
    </source>
</evidence>
<dbReference type="Pfam" id="PF20246">
    <property type="entry name" value="DUF6601"/>
    <property type="match status" value="1"/>
</dbReference>
<organism evidence="3 4">
    <name type="scientific">Trichoderma arundinaceum</name>
    <dbReference type="NCBI Taxonomy" id="490622"/>
    <lineage>
        <taxon>Eukaryota</taxon>
        <taxon>Fungi</taxon>
        <taxon>Dikarya</taxon>
        <taxon>Ascomycota</taxon>
        <taxon>Pezizomycotina</taxon>
        <taxon>Sordariomycetes</taxon>
        <taxon>Hypocreomycetidae</taxon>
        <taxon>Hypocreales</taxon>
        <taxon>Hypocreaceae</taxon>
        <taxon>Trichoderma</taxon>
    </lineage>
</organism>
<sequence length="345" mass="39928">MATPDAVPSQEVMPPNPSQSTKSVSFASPLESTESTRPEDRILPRDDSLTQDDIRELLPATFRNGKAWVGCPDVRVRQFLAEDHNIDRLKELLPFFFMLGNVEAPRPLNYQEAVGLDIVITERMDTHLLCDKDKIFIKPLPRYLLEPEFWDKFFGCPQNCYYAGEFEMLNKAKLLRSGRRFTAKEPCEHTKVWKRAKGFVYSYTALIAHESDFEIARAKRLVPDDLEFHHWKDFVSRMLDNGKIYRQIDERFAYGELNLSRINKLFMFQHPVEYLFQTNNSTGLFQDHISRLSSVSIYVVVVLASIRVAAVIAKLREKKALLLVTYGSITFFLVGLITFWMLISE</sequence>
<feature type="compositionally biased region" description="Basic and acidic residues" evidence="1">
    <location>
        <begin position="34"/>
        <end position="48"/>
    </location>
</feature>
<dbReference type="PANTHER" id="PTHR34414:SF1">
    <property type="entry name" value="SUBTILISIN-LIKE SERINE PROTEASE"/>
    <property type="match status" value="1"/>
</dbReference>
<comment type="caution">
    <text evidence="3">The sequence shown here is derived from an EMBL/GenBank/DDBJ whole genome shotgun (WGS) entry which is preliminary data.</text>
</comment>
<evidence type="ECO:0000313" key="4">
    <source>
        <dbReference type="Proteomes" id="UP000266272"/>
    </source>
</evidence>
<dbReference type="OrthoDB" id="5086500at2759"/>